<evidence type="ECO:0000313" key="1">
    <source>
        <dbReference type="EMBL" id="KAF2823616.1"/>
    </source>
</evidence>
<dbReference type="Proteomes" id="UP000799424">
    <property type="component" value="Unassembled WGS sequence"/>
</dbReference>
<sequence length="61" mass="6634">MEVAERTGTNVGACSYRAALRLLGFPIGRGAQWPAISGQPSVQKRLEHLKHSLSDSDRITV</sequence>
<keyword evidence="2" id="KW-1185">Reference proteome</keyword>
<dbReference type="AlphaFoldDB" id="A0A6A6ZS16"/>
<proteinExistence type="predicted"/>
<accession>A0A6A6ZS16</accession>
<organism evidence="1 2">
    <name type="scientific">Ophiobolus disseminans</name>
    <dbReference type="NCBI Taxonomy" id="1469910"/>
    <lineage>
        <taxon>Eukaryota</taxon>
        <taxon>Fungi</taxon>
        <taxon>Dikarya</taxon>
        <taxon>Ascomycota</taxon>
        <taxon>Pezizomycotina</taxon>
        <taxon>Dothideomycetes</taxon>
        <taxon>Pleosporomycetidae</taxon>
        <taxon>Pleosporales</taxon>
        <taxon>Pleosporineae</taxon>
        <taxon>Phaeosphaeriaceae</taxon>
        <taxon>Ophiobolus</taxon>
    </lineage>
</organism>
<protein>
    <submittedName>
        <fullName evidence="1">Uncharacterized protein</fullName>
    </submittedName>
</protein>
<evidence type="ECO:0000313" key="2">
    <source>
        <dbReference type="Proteomes" id="UP000799424"/>
    </source>
</evidence>
<gene>
    <name evidence="1" type="ORF">CC86DRAFT_57498</name>
</gene>
<name>A0A6A6ZS16_9PLEO</name>
<dbReference type="EMBL" id="MU006231">
    <property type="protein sequence ID" value="KAF2823616.1"/>
    <property type="molecule type" value="Genomic_DNA"/>
</dbReference>
<reference evidence="1" key="1">
    <citation type="journal article" date="2020" name="Stud. Mycol.">
        <title>101 Dothideomycetes genomes: a test case for predicting lifestyles and emergence of pathogens.</title>
        <authorList>
            <person name="Haridas S."/>
            <person name="Albert R."/>
            <person name="Binder M."/>
            <person name="Bloem J."/>
            <person name="Labutti K."/>
            <person name="Salamov A."/>
            <person name="Andreopoulos B."/>
            <person name="Baker S."/>
            <person name="Barry K."/>
            <person name="Bills G."/>
            <person name="Bluhm B."/>
            <person name="Cannon C."/>
            <person name="Castanera R."/>
            <person name="Culley D."/>
            <person name="Daum C."/>
            <person name="Ezra D."/>
            <person name="Gonzalez J."/>
            <person name="Henrissat B."/>
            <person name="Kuo A."/>
            <person name="Liang C."/>
            <person name="Lipzen A."/>
            <person name="Lutzoni F."/>
            <person name="Magnuson J."/>
            <person name="Mondo S."/>
            <person name="Nolan M."/>
            <person name="Ohm R."/>
            <person name="Pangilinan J."/>
            <person name="Park H.-J."/>
            <person name="Ramirez L."/>
            <person name="Alfaro M."/>
            <person name="Sun H."/>
            <person name="Tritt A."/>
            <person name="Yoshinaga Y."/>
            <person name="Zwiers L.-H."/>
            <person name="Turgeon B."/>
            <person name="Goodwin S."/>
            <person name="Spatafora J."/>
            <person name="Crous P."/>
            <person name="Grigoriev I."/>
        </authorList>
    </citation>
    <scope>NUCLEOTIDE SEQUENCE</scope>
    <source>
        <strain evidence="1">CBS 113818</strain>
    </source>
</reference>